<evidence type="ECO:0008006" key="4">
    <source>
        <dbReference type="Google" id="ProtNLM"/>
    </source>
</evidence>
<proteinExistence type="predicted"/>
<dbReference type="AlphaFoldDB" id="A0A8J6BK52"/>
<gene>
    <name evidence="2" type="ORF">GUJ93_ZPchr0010g10664</name>
</gene>
<evidence type="ECO:0000256" key="1">
    <source>
        <dbReference type="SAM" id="Phobius"/>
    </source>
</evidence>
<evidence type="ECO:0000313" key="2">
    <source>
        <dbReference type="EMBL" id="KAG8088724.1"/>
    </source>
</evidence>
<reference evidence="2" key="2">
    <citation type="submission" date="2021-02" db="EMBL/GenBank/DDBJ databases">
        <authorList>
            <person name="Kimball J.A."/>
            <person name="Haas M.W."/>
            <person name="Macchietto M."/>
            <person name="Kono T."/>
            <person name="Duquette J."/>
            <person name="Shao M."/>
        </authorList>
    </citation>
    <scope>NUCLEOTIDE SEQUENCE</scope>
    <source>
        <tissue evidence="2">Fresh leaf tissue</tissue>
    </source>
</reference>
<keyword evidence="1" id="KW-0472">Membrane</keyword>
<keyword evidence="3" id="KW-1185">Reference proteome</keyword>
<feature type="transmembrane region" description="Helical" evidence="1">
    <location>
        <begin position="12"/>
        <end position="31"/>
    </location>
</feature>
<dbReference type="EMBL" id="JAAALK010000082">
    <property type="protein sequence ID" value="KAG8088724.1"/>
    <property type="molecule type" value="Genomic_DNA"/>
</dbReference>
<comment type="caution">
    <text evidence="2">The sequence shown here is derived from an EMBL/GenBank/DDBJ whole genome shotgun (WGS) entry which is preliminary data.</text>
</comment>
<keyword evidence="1" id="KW-1133">Transmembrane helix</keyword>
<reference evidence="2" key="1">
    <citation type="journal article" date="2021" name="bioRxiv">
        <title>Whole Genome Assembly and Annotation of Northern Wild Rice, Zizania palustris L., Supports a Whole Genome Duplication in the Zizania Genus.</title>
        <authorList>
            <person name="Haas M."/>
            <person name="Kono T."/>
            <person name="Macchietto M."/>
            <person name="Millas R."/>
            <person name="McGilp L."/>
            <person name="Shao M."/>
            <person name="Duquette J."/>
            <person name="Hirsch C.N."/>
            <person name="Kimball J."/>
        </authorList>
    </citation>
    <scope>NUCLEOTIDE SEQUENCE</scope>
    <source>
        <tissue evidence="2">Fresh leaf tissue</tissue>
    </source>
</reference>
<evidence type="ECO:0000313" key="3">
    <source>
        <dbReference type="Proteomes" id="UP000729402"/>
    </source>
</evidence>
<protein>
    <recommendedName>
        <fullName evidence="4">Methyltransferase</fullName>
    </recommendedName>
</protein>
<name>A0A8J6BK52_ZIZPA</name>
<dbReference type="Proteomes" id="UP000729402">
    <property type="component" value="Unassembled WGS sequence"/>
</dbReference>
<accession>A0A8J6BK52</accession>
<organism evidence="2 3">
    <name type="scientific">Zizania palustris</name>
    <name type="common">Northern wild rice</name>
    <dbReference type="NCBI Taxonomy" id="103762"/>
    <lineage>
        <taxon>Eukaryota</taxon>
        <taxon>Viridiplantae</taxon>
        <taxon>Streptophyta</taxon>
        <taxon>Embryophyta</taxon>
        <taxon>Tracheophyta</taxon>
        <taxon>Spermatophyta</taxon>
        <taxon>Magnoliopsida</taxon>
        <taxon>Liliopsida</taxon>
        <taxon>Poales</taxon>
        <taxon>Poaceae</taxon>
        <taxon>BOP clade</taxon>
        <taxon>Oryzoideae</taxon>
        <taxon>Oryzeae</taxon>
        <taxon>Zizaniinae</taxon>
        <taxon>Zizania</taxon>
    </lineage>
</organism>
<keyword evidence="1" id="KW-0812">Transmembrane</keyword>
<sequence length="102" mass="11196">MRGRNDGGQSKRPLVLLCVMVMCLCLLFLYFSGSNQAGSAALEYGTKFSRSLGWGSSDGDNDDSEESIFGSGDADDVKLKSFPVCDERHSELIPCLDRNMIY</sequence>